<reference evidence="2" key="1">
    <citation type="submission" date="2020-05" db="EMBL/GenBank/DDBJ databases">
        <title>Phylogenomic resolution of chytrid fungi.</title>
        <authorList>
            <person name="Stajich J.E."/>
            <person name="Amses K."/>
            <person name="Simmons R."/>
            <person name="Seto K."/>
            <person name="Myers J."/>
            <person name="Bonds A."/>
            <person name="Quandt C.A."/>
            <person name="Barry K."/>
            <person name="Liu P."/>
            <person name="Grigoriev I."/>
            <person name="Longcore J.E."/>
            <person name="James T.Y."/>
        </authorList>
    </citation>
    <scope>NUCLEOTIDE SEQUENCE</scope>
    <source>
        <strain evidence="2">JEL0476</strain>
    </source>
</reference>
<dbReference type="Proteomes" id="UP001211065">
    <property type="component" value="Unassembled WGS sequence"/>
</dbReference>
<protein>
    <submittedName>
        <fullName evidence="2">Uncharacterized protein</fullName>
    </submittedName>
</protein>
<sequence>MRQTRVEQYWIQTITTLPAEIVPTDSLYFTADGWVQPYKVGGAEFYFPTTLSIKKNEVIKDEDDDADTETTKYLAKGRNKIRNKDVKRKSNILPKKNTKEAGQLNLGDIILAKITESEKQDKKNKLENMQNEIKKEAKSNSVQIETEVRAESRICLERECVSEKAGAENYLKFLKSSSLNKNCVDRQYCQIKDTCPFFHPTKPC</sequence>
<gene>
    <name evidence="2" type="ORF">HK099_005859</name>
</gene>
<feature type="coiled-coil region" evidence="1">
    <location>
        <begin position="112"/>
        <end position="139"/>
    </location>
</feature>
<comment type="caution">
    <text evidence="2">The sequence shown here is derived from an EMBL/GenBank/DDBJ whole genome shotgun (WGS) entry which is preliminary data.</text>
</comment>
<accession>A0AAD5XYL9</accession>
<feature type="non-terminal residue" evidence="2">
    <location>
        <position position="1"/>
    </location>
</feature>
<keyword evidence="1" id="KW-0175">Coiled coil</keyword>
<proteinExistence type="predicted"/>
<dbReference type="EMBL" id="JADGJW010000478">
    <property type="protein sequence ID" value="KAJ3216443.1"/>
    <property type="molecule type" value="Genomic_DNA"/>
</dbReference>
<name>A0AAD5XYL9_9FUNG</name>
<keyword evidence="3" id="KW-1185">Reference proteome</keyword>
<dbReference type="AlphaFoldDB" id="A0AAD5XYL9"/>
<organism evidence="2 3">
    <name type="scientific">Clydaea vesicula</name>
    <dbReference type="NCBI Taxonomy" id="447962"/>
    <lineage>
        <taxon>Eukaryota</taxon>
        <taxon>Fungi</taxon>
        <taxon>Fungi incertae sedis</taxon>
        <taxon>Chytridiomycota</taxon>
        <taxon>Chytridiomycota incertae sedis</taxon>
        <taxon>Chytridiomycetes</taxon>
        <taxon>Lobulomycetales</taxon>
        <taxon>Lobulomycetaceae</taxon>
        <taxon>Clydaea</taxon>
    </lineage>
</organism>
<evidence type="ECO:0000313" key="3">
    <source>
        <dbReference type="Proteomes" id="UP001211065"/>
    </source>
</evidence>
<evidence type="ECO:0000256" key="1">
    <source>
        <dbReference type="SAM" id="Coils"/>
    </source>
</evidence>
<evidence type="ECO:0000313" key="2">
    <source>
        <dbReference type="EMBL" id="KAJ3216443.1"/>
    </source>
</evidence>